<evidence type="ECO:0000313" key="1">
    <source>
        <dbReference type="EMBL" id="SHI61539.1"/>
    </source>
</evidence>
<evidence type="ECO:0000313" key="2">
    <source>
        <dbReference type="Proteomes" id="UP000184442"/>
    </source>
</evidence>
<accession>A0A1M6CKQ2</accession>
<sequence length="43" mass="5005">MRIHDKCLSCVVNQVIKVANITGVDKKDELYREAFTYLSKLDF</sequence>
<organism evidence="1 2">
    <name type="scientific">Lutispora thermophila DSM 19022</name>
    <dbReference type="NCBI Taxonomy" id="1122184"/>
    <lineage>
        <taxon>Bacteria</taxon>
        <taxon>Bacillati</taxon>
        <taxon>Bacillota</taxon>
        <taxon>Clostridia</taxon>
        <taxon>Lutisporales</taxon>
        <taxon>Lutisporaceae</taxon>
        <taxon>Lutispora</taxon>
    </lineage>
</organism>
<dbReference type="Proteomes" id="UP000184442">
    <property type="component" value="Unassembled WGS sequence"/>
</dbReference>
<dbReference type="RefSeq" id="WP_278308941.1">
    <property type="nucleotide sequence ID" value="NZ_FQZS01000005.1"/>
</dbReference>
<reference evidence="1 2" key="1">
    <citation type="submission" date="2016-11" db="EMBL/GenBank/DDBJ databases">
        <authorList>
            <person name="Jaros S."/>
            <person name="Januszkiewicz K."/>
            <person name="Wedrychowicz H."/>
        </authorList>
    </citation>
    <scope>NUCLEOTIDE SEQUENCE [LARGE SCALE GENOMIC DNA]</scope>
    <source>
        <strain evidence="1 2">DSM 19022</strain>
    </source>
</reference>
<name>A0A1M6CKQ2_9FIRM</name>
<dbReference type="STRING" id="1122184.SAMN02745176_00827"/>
<keyword evidence="2" id="KW-1185">Reference proteome</keyword>
<proteinExistence type="predicted"/>
<gene>
    <name evidence="1" type="ORF">SAMN02745176_00827</name>
</gene>
<dbReference type="EMBL" id="FQZS01000005">
    <property type="protein sequence ID" value="SHI61539.1"/>
    <property type="molecule type" value="Genomic_DNA"/>
</dbReference>
<dbReference type="AlphaFoldDB" id="A0A1M6CKQ2"/>
<protein>
    <submittedName>
        <fullName evidence="1">Uncharacterized protein</fullName>
    </submittedName>
</protein>